<dbReference type="OrthoDB" id="292158at2"/>
<dbReference type="Pfam" id="PF02801">
    <property type="entry name" value="Ketoacyl-synt_C"/>
    <property type="match status" value="1"/>
</dbReference>
<dbReference type="SUPFAM" id="SSF53901">
    <property type="entry name" value="Thiolase-like"/>
    <property type="match status" value="2"/>
</dbReference>
<dbReference type="GO" id="GO:0004315">
    <property type="term" value="F:3-oxoacyl-[acyl-carrier-protein] synthase activity"/>
    <property type="evidence" value="ECO:0007669"/>
    <property type="project" value="UniProtKB-EC"/>
</dbReference>
<evidence type="ECO:0000256" key="1">
    <source>
        <dbReference type="ARBA" id="ARBA00008467"/>
    </source>
</evidence>
<dbReference type="AlphaFoldDB" id="A0A517MT76"/>
<dbReference type="CDD" id="cd00834">
    <property type="entry name" value="KAS_I_II"/>
    <property type="match status" value="1"/>
</dbReference>
<evidence type="ECO:0000313" key="6">
    <source>
        <dbReference type="Proteomes" id="UP000319852"/>
    </source>
</evidence>
<evidence type="ECO:0000256" key="2">
    <source>
        <dbReference type="ARBA" id="ARBA00022679"/>
    </source>
</evidence>
<keyword evidence="2 3" id="KW-0808">Transferase</keyword>
<keyword evidence="6" id="KW-1185">Reference proteome</keyword>
<comment type="similarity">
    <text evidence="1 3">Belongs to the thiolase-like superfamily. Beta-ketoacyl-ACP synthases family.</text>
</comment>
<dbReference type="InterPro" id="IPR000794">
    <property type="entry name" value="Beta-ketoacyl_synthase"/>
</dbReference>
<evidence type="ECO:0000256" key="3">
    <source>
        <dbReference type="RuleBase" id="RU003694"/>
    </source>
</evidence>
<reference evidence="5 6" key="1">
    <citation type="submission" date="2019-02" db="EMBL/GenBank/DDBJ databases">
        <title>Deep-cultivation of Planctomycetes and their phenomic and genomic characterization uncovers novel biology.</title>
        <authorList>
            <person name="Wiegand S."/>
            <person name="Jogler M."/>
            <person name="Boedeker C."/>
            <person name="Pinto D."/>
            <person name="Vollmers J."/>
            <person name="Rivas-Marin E."/>
            <person name="Kohn T."/>
            <person name="Peeters S.H."/>
            <person name="Heuer A."/>
            <person name="Rast P."/>
            <person name="Oberbeckmann S."/>
            <person name="Bunk B."/>
            <person name="Jeske O."/>
            <person name="Meyerdierks A."/>
            <person name="Storesund J.E."/>
            <person name="Kallscheuer N."/>
            <person name="Luecker S."/>
            <person name="Lage O.M."/>
            <person name="Pohl T."/>
            <person name="Merkel B.J."/>
            <person name="Hornburger P."/>
            <person name="Mueller R.-W."/>
            <person name="Bruemmer F."/>
            <person name="Labrenz M."/>
            <person name="Spormann A.M."/>
            <person name="Op den Camp H."/>
            <person name="Overmann J."/>
            <person name="Amann R."/>
            <person name="Jetten M.S.M."/>
            <person name="Mascher T."/>
            <person name="Medema M.H."/>
            <person name="Devos D.P."/>
            <person name="Kaster A.-K."/>
            <person name="Ovreas L."/>
            <person name="Rohde M."/>
            <person name="Galperin M.Y."/>
            <person name="Jogler C."/>
        </authorList>
    </citation>
    <scope>NUCLEOTIDE SEQUENCE [LARGE SCALE GENOMIC DNA]</scope>
    <source>
        <strain evidence="5 6">HG15A2</strain>
    </source>
</reference>
<dbReference type="InterPro" id="IPR016039">
    <property type="entry name" value="Thiolase-like"/>
</dbReference>
<evidence type="ECO:0000259" key="4">
    <source>
        <dbReference type="PROSITE" id="PS52004"/>
    </source>
</evidence>
<dbReference type="EMBL" id="CP036263">
    <property type="protein sequence ID" value="QDS98090.1"/>
    <property type="molecule type" value="Genomic_DNA"/>
</dbReference>
<dbReference type="EC" id="2.3.1.179" evidence="5"/>
<keyword evidence="5" id="KW-0012">Acyltransferase</keyword>
<dbReference type="GO" id="GO:0006633">
    <property type="term" value="P:fatty acid biosynthetic process"/>
    <property type="evidence" value="ECO:0007669"/>
    <property type="project" value="TreeGrafter"/>
</dbReference>
<dbReference type="Gene3D" id="3.40.47.10">
    <property type="match status" value="1"/>
</dbReference>
<dbReference type="PANTHER" id="PTHR11712:SF336">
    <property type="entry name" value="3-OXOACYL-[ACYL-CARRIER-PROTEIN] SYNTHASE, MITOCHONDRIAL"/>
    <property type="match status" value="1"/>
</dbReference>
<dbReference type="InterPro" id="IPR014030">
    <property type="entry name" value="Ketoacyl_synth_N"/>
</dbReference>
<dbReference type="KEGG" id="amob:HG15A2_13620"/>
<proteinExistence type="inferred from homology"/>
<dbReference type="SMART" id="SM00825">
    <property type="entry name" value="PKS_KS"/>
    <property type="match status" value="1"/>
</dbReference>
<gene>
    <name evidence="5" type="primary">fabF_3</name>
    <name evidence="5" type="ORF">HG15A2_13620</name>
</gene>
<feature type="domain" description="Ketosynthase family 3 (KS3)" evidence="4">
    <location>
        <begin position="2"/>
        <end position="397"/>
    </location>
</feature>
<dbReference type="Proteomes" id="UP000319852">
    <property type="component" value="Chromosome"/>
</dbReference>
<dbReference type="PANTHER" id="PTHR11712">
    <property type="entry name" value="POLYKETIDE SYNTHASE-RELATED"/>
    <property type="match status" value="1"/>
</dbReference>
<name>A0A517MT76_9BACT</name>
<evidence type="ECO:0000313" key="5">
    <source>
        <dbReference type="EMBL" id="QDS98090.1"/>
    </source>
</evidence>
<accession>A0A517MT76</accession>
<dbReference type="PROSITE" id="PS52004">
    <property type="entry name" value="KS3_2"/>
    <property type="match status" value="1"/>
</dbReference>
<dbReference type="InterPro" id="IPR020841">
    <property type="entry name" value="PKS_Beta-ketoAc_synthase_dom"/>
</dbReference>
<protein>
    <submittedName>
        <fullName evidence="5">3-oxoacyl-[acyl-carrier-protein] synthase 2</fullName>
        <ecNumber evidence="5">2.3.1.179</ecNumber>
    </submittedName>
</protein>
<dbReference type="InterPro" id="IPR014031">
    <property type="entry name" value="Ketoacyl_synth_C"/>
</dbReference>
<sequence>MDDAVVITGIGMVTAVGETREATWRAVCNGESGVTPLDNFPGIQPGRLLGAVVESTPPNCPTQRNVPFALQAASEALADSGLNLLEYDRERLGTSVAVNTGDMPLNEATRVGVPIEASPNQWWKQLLPNTTAYTVGQHFDFCGPRLCNSTACASGTVAILQGTRAIQDGQCDKMLVGGSQAIHPLLAAGFDKMRVLAKGDNPTLACRPFDANRTGFVMGEGAAMMVLERKTDAINRGAQIYAEVSGGAICGDAHHVTDLSTDSTTFTHLLRETLRKSGLHSSDVGYINAHGTGTKQNDIMESRGIRNAFDNSVGDLCVSSTKAVLGHLVNAAGAVETALTVLALRDGFAPPTMNLTTPDPECDLDCIPLIGRKRPFEHAMKTSIAFGGHLAAIALRRYSGANERQAPTTVPLPLAA</sequence>
<dbReference type="Pfam" id="PF00109">
    <property type="entry name" value="ketoacyl-synt"/>
    <property type="match status" value="1"/>
</dbReference>
<organism evidence="5 6">
    <name type="scientific">Adhaeretor mobilis</name>
    <dbReference type="NCBI Taxonomy" id="1930276"/>
    <lineage>
        <taxon>Bacteria</taxon>
        <taxon>Pseudomonadati</taxon>
        <taxon>Planctomycetota</taxon>
        <taxon>Planctomycetia</taxon>
        <taxon>Pirellulales</taxon>
        <taxon>Lacipirellulaceae</taxon>
        <taxon>Adhaeretor</taxon>
    </lineage>
</organism>
<dbReference type="RefSeq" id="WP_145059002.1">
    <property type="nucleotide sequence ID" value="NZ_CP036263.1"/>
</dbReference>